<reference evidence="11" key="1">
    <citation type="journal article" date="2019" name="Int. J. Syst. Evol. Microbiol.">
        <title>The Global Catalogue of Microorganisms (GCM) 10K type strain sequencing project: providing services to taxonomists for standard genome sequencing and annotation.</title>
        <authorList>
            <consortium name="The Broad Institute Genomics Platform"/>
            <consortium name="The Broad Institute Genome Sequencing Center for Infectious Disease"/>
            <person name="Wu L."/>
            <person name="Ma J."/>
        </authorList>
    </citation>
    <scope>NUCLEOTIDE SEQUENCE [LARGE SCALE GENOMIC DNA]</scope>
    <source>
        <strain evidence="11">JCM 31696</strain>
    </source>
</reference>
<evidence type="ECO:0000256" key="6">
    <source>
        <dbReference type="ARBA" id="ARBA00022705"/>
    </source>
</evidence>
<accession>A0ABW3CGN5</accession>
<keyword evidence="8" id="KW-0238">DNA-binding</keyword>
<sequence>MQFKVERQPLAEAVAWAARTLPSRPVIPVLAGMLVEATEEGTLSFAAFDYEVSAYAEITAAEGVSVSEPGRVLVSGRLLSDIVRSLPPNPVDFVLKGSELVVSCGSAEFGLLPLPVEDYPTLPEPPAHAGTVPGELFVAAVAQ</sequence>
<dbReference type="InterPro" id="IPR001001">
    <property type="entry name" value="DNA_polIII_beta"/>
</dbReference>
<evidence type="ECO:0000259" key="9">
    <source>
        <dbReference type="Pfam" id="PF00712"/>
    </source>
</evidence>
<dbReference type="Gene3D" id="3.10.150.10">
    <property type="entry name" value="DNA Polymerase III, subunit A, domain 2"/>
    <property type="match status" value="1"/>
</dbReference>
<keyword evidence="7" id="KW-0239">DNA-directed DNA polymerase</keyword>
<organism evidence="10 11">
    <name type="scientific">Actinomadura adrarensis</name>
    <dbReference type="NCBI Taxonomy" id="1819600"/>
    <lineage>
        <taxon>Bacteria</taxon>
        <taxon>Bacillati</taxon>
        <taxon>Actinomycetota</taxon>
        <taxon>Actinomycetes</taxon>
        <taxon>Streptosporangiales</taxon>
        <taxon>Thermomonosporaceae</taxon>
        <taxon>Actinomadura</taxon>
    </lineage>
</organism>
<dbReference type="PANTHER" id="PTHR30478:SF0">
    <property type="entry name" value="BETA SLIDING CLAMP"/>
    <property type="match status" value="1"/>
</dbReference>
<comment type="subcellular location">
    <subcellularLocation>
        <location evidence="1">Cytoplasm</location>
    </subcellularLocation>
</comment>
<gene>
    <name evidence="10" type="ORF">ACFQ07_10750</name>
</gene>
<feature type="non-terminal residue" evidence="10">
    <location>
        <position position="143"/>
    </location>
</feature>
<evidence type="ECO:0000313" key="11">
    <source>
        <dbReference type="Proteomes" id="UP001597083"/>
    </source>
</evidence>
<protein>
    <submittedName>
        <fullName evidence="10">DNA polymerase III subunit beta</fullName>
        <ecNumber evidence="10">2.7.7.7</ecNumber>
    </submittedName>
</protein>
<dbReference type="InterPro" id="IPR022634">
    <property type="entry name" value="DNA_polIII_beta_N"/>
</dbReference>
<evidence type="ECO:0000256" key="2">
    <source>
        <dbReference type="ARBA" id="ARBA00010752"/>
    </source>
</evidence>
<dbReference type="InterPro" id="IPR046938">
    <property type="entry name" value="DNA_clamp_sf"/>
</dbReference>
<dbReference type="PANTHER" id="PTHR30478">
    <property type="entry name" value="DNA POLYMERASE III SUBUNIT BETA"/>
    <property type="match status" value="1"/>
</dbReference>
<dbReference type="EC" id="2.7.7.7" evidence="10"/>
<dbReference type="GO" id="GO:0003887">
    <property type="term" value="F:DNA-directed DNA polymerase activity"/>
    <property type="evidence" value="ECO:0007669"/>
    <property type="project" value="UniProtKB-EC"/>
</dbReference>
<evidence type="ECO:0000256" key="3">
    <source>
        <dbReference type="ARBA" id="ARBA00022490"/>
    </source>
</evidence>
<keyword evidence="11" id="KW-1185">Reference proteome</keyword>
<evidence type="ECO:0000256" key="7">
    <source>
        <dbReference type="ARBA" id="ARBA00022932"/>
    </source>
</evidence>
<evidence type="ECO:0000256" key="8">
    <source>
        <dbReference type="ARBA" id="ARBA00023125"/>
    </source>
</evidence>
<proteinExistence type="inferred from homology"/>
<keyword evidence="3" id="KW-0963">Cytoplasm</keyword>
<dbReference type="EMBL" id="JBHTIR010001565">
    <property type="protein sequence ID" value="MFD0852707.1"/>
    <property type="molecule type" value="Genomic_DNA"/>
</dbReference>
<comment type="caution">
    <text evidence="10">The sequence shown here is derived from an EMBL/GenBank/DDBJ whole genome shotgun (WGS) entry which is preliminary data.</text>
</comment>
<dbReference type="Pfam" id="PF00712">
    <property type="entry name" value="DNA_pol3_beta"/>
    <property type="match status" value="1"/>
</dbReference>
<keyword evidence="4 10" id="KW-0808">Transferase</keyword>
<evidence type="ECO:0000313" key="10">
    <source>
        <dbReference type="EMBL" id="MFD0852707.1"/>
    </source>
</evidence>
<feature type="domain" description="DNA polymerase III beta sliding clamp N-terminal" evidence="9">
    <location>
        <begin position="1"/>
        <end position="123"/>
    </location>
</feature>
<dbReference type="CDD" id="cd00140">
    <property type="entry name" value="beta_clamp"/>
    <property type="match status" value="1"/>
</dbReference>
<evidence type="ECO:0000256" key="5">
    <source>
        <dbReference type="ARBA" id="ARBA00022695"/>
    </source>
</evidence>
<keyword evidence="6" id="KW-0235">DNA replication</keyword>
<dbReference type="SUPFAM" id="SSF55979">
    <property type="entry name" value="DNA clamp"/>
    <property type="match status" value="1"/>
</dbReference>
<name>A0ABW3CGN5_9ACTN</name>
<comment type="similarity">
    <text evidence="2">Belongs to the beta sliding clamp family.</text>
</comment>
<evidence type="ECO:0000256" key="4">
    <source>
        <dbReference type="ARBA" id="ARBA00022679"/>
    </source>
</evidence>
<evidence type="ECO:0000256" key="1">
    <source>
        <dbReference type="ARBA" id="ARBA00004496"/>
    </source>
</evidence>
<dbReference type="Proteomes" id="UP001597083">
    <property type="component" value="Unassembled WGS sequence"/>
</dbReference>
<keyword evidence="5 10" id="KW-0548">Nucleotidyltransferase</keyword>